<dbReference type="AlphaFoldDB" id="A0AAV4Y293"/>
<sequence length="112" mass="13240">MILFWRYTAAWPVNRIVSRSSAEAGHSHETKRRAALASKLRKLMDEFEELDPPIQCQPMNALLKQLLKWLEKTNEHEKQPKCQAFRHVVQNNNYLSRDFLRAIHNFITGHPF</sequence>
<keyword evidence="2" id="KW-1185">Reference proteome</keyword>
<comment type="caution">
    <text evidence="1">The sequence shown here is derived from an EMBL/GenBank/DDBJ whole genome shotgun (WGS) entry which is preliminary data.</text>
</comment>
<protein>
    <submittedName>
        <fullName evidence="1">Uncharacterized protein</fullName>
    </submittedName>
</protein>
<gene>
    <name evidence="1" type="primary">AVEN_182406_1</name>
    <name evidence="1" type="ORF">CEXT_291481</name>
</gene>
<reference evidence="1 2" key="1">
    <citation type="submission" date="2021-06" db="EMBL/GenBank/DDBJ databases">
        <title>Caerostris extrusa draft genome.</title>
        <authorList>
            <person name="Kono N."/>
            <person name="Arakawa K."/>
        </authorList>
    </citation>
    <scope>NUCLEOTIDE SEQUENCE [LARGE SCALE GENOMIC DNA]</scope>
</reference>
<dbReference type="EMBL" id="BPLR01001120">
    <property type="protein sequence ID" value="GIZ00111.1"/>
    <property type="molecule type" value="Genomic_DNA"/>
</dbReference>
<organism evidence="1 2">
    <name type="scientific">Caerostris extrusa</name>
    <name type="common">Bark spider</name>
    <name type="synonym">Caerostris bankana</name>
    <dbReference type="NCBI Taxonomy" id="172846"/>
    <lineage>
        <taxon>Eukaryota</taxon>
        <taxon>Metazoa</taxon>
        <taxon>Ecdysozoa</taxon>
        <taxon>Arthropoda</taxon>
        <taxon>Chelicerata</taxon>
        <taxon>Arachnida</taxon>
        <taxon>Araneae</taxon>
        <taxon>Araneomorphae</taxon>
        <taxon>Entelegynae</taxon>
        <taxon>Araneoidea</taxon>
        <taxon>Araneidae</taxon>
        <taxon>Caerostris</taxon>
    </lineage>
</organism>
<dbReference type="Proteomes" id="UP001054945">
    <property type="component" value="Unassembled WGS sequence"/>
</dbReference>
<name>A0AAV4Y293_CAEEX</name>
<accession>A0AAV4Y293</accession>
<evidence type="ECO:0000313" key="2">
    <source>
        <dbReference type="Proteomes" id="UP001054945"/>
    </source>
</evidence>
<proteinExistence type="predicted"/>
<evidence type="ECO:0000313" key="1">
    <source>
        <dbReference type="EMBL" id="GIZ00111.1"/>
    </source>
</evidence>